<dbReference type="Proteomes" id="UP000675781">
    <property type="component" value="Unassembled WGS sequence"/>
</dbReference>
<reference evidence="13" key="1">
    <citation type="submission" date="2021-04" db="EMBL/GenBank/DDBJ databases">
        <title>Genome based classification of Actinospica acidithermotolerans sp. nov., an actinobacterium isolated from an Indonesian hot spring.</title>
        <authorList>
            <person name="Kusuma A.B."/>
            <person name="Putra K.E."/>
            <person name="Nafisah S."/>
            <person name="Loh J."/>
            <person name="Nouioui I."/>
            <person name="Goodfellow M."/>
        </authorList>
    </citation>
    <scope>NUCLEOTIDE SEQUENCE</scope>
    <source>
        <strain evidence="13">CSCA 57</strain>
    </source>
</reference>
<dbReference type="GO" id="GO:0000160">
    <property type="term" value="P:phosphorelay signal transduction system"/>
    <property type="evidence" value="ECO:0007669"/>
    <property type="project" value="UniProtKB-KW"/>
</dbReference>
<dbReference type="Pfam" id="PF02518">
    <property type="entry name" value="HATPase_c"/>
    <property type="match status" value="1"/>
</dbReference>
<evidence type="ECO:0000256" key="4">
    <source>
        <dbReference type="ARBA" id="ARBA00022553"/>
    </source>
</evidence>
<feature type="transmembrane region" description="Helical" evidence="11">
    <location>
        <begin position="371"/>
        <end position="394"/>
    </location>
</feature>
<keyword evidence="14" id="KW-1185">Reference proteome</keyword>
<feature type="domain" description="HAMP" evidence="12">
    <location>
        <begin position="441"/>
        <end position="468"/>
    </location>
</feature>
<keyword evidence="11" id="KW-0472">Membrane</keyword>
<keyword evidence="6 11" id="KW-0812">Transmembrane</keyword>
<dbReference type="InterPro" id="IPR003594">
    <property type="entry name" value="HATPase_dom"/>
</dbReference>
<evidence type="ECO:0000256" key="11">
    <source>
        <dbReference type="SAM" id="Phobius"/>
    </source>
</evidence>
<dbReference type="RefSeq" id="WP_212532334.1">
    <property type="nucleotide sequence ID" value="NZ_JAGSOG010000237.1"/>
</dbReference>
<dbReference type="EMBL" id="JAGSOG010000237">
    <property type="protein sequence ID" value="MBR7837871.1"/>
    <property type="molecule type" value="Genomic_DNA"/>
</dbReference>
<dbReference type="SMART" id="SM00304">
    <property type="entry name" value="HAMP"/>
    <property type="match status" value="1"/>
</dbReference>
<feature type="compositionally biased region" description="Basic and acidic residues" evidence="10">
    <location>
        <begin position="856"/>
        <end position="865"/>
    </location>
</feature>
<dbReference type="Gene3D" id="3.30.565.10">
    <property type="entry name" value="Histidine kinase-like ATPase, C-terminal domain"/>
    <property type="match status" value="1"/>
</dbReference>
<dbReference type="PROSITE" id="PS50885">
    <property type="entry name" value="HAMP"/>
    <property type="match status" value="1"/>
</dbReference>
<evidence type="ECO:0000256" key="3">
    <source>
        <dbReference type="ARBA" id="ARBA00012438"/>
    </source>
</evidence>
<evidence type="ECO:0000313" key="13">
    <source>
        <dbReference type="EMBL" id="MBR7837871.1"/>
    </source>
</evidence>
<comment type="catalytic activity">
    <reaction evidence="1">
        <text>ATP + protein L-histidine = ADP + protein N-phospho-L-histidine.</text>
        <dbReference type="EC" id="2.7.13.3"/>
    </reaction>
</comment>
<dbReference type="CDD" id="cd06225">
    <property type="entry name" value="HAMP"/>
    <property type="match status" value="1"/>
</dbReference>
<dbReference type="SUPFAM" id="SSF55874">
    <property type="entry name" value="ATPase domain of HSP90 chaperone/DNA topoisomerase II/histidine kinase"/>
    <property type="match status" value="1"/>
</dbReference>
<evidence type="ECO:0000313" key="14">
    <source>
        <dbReference type="Proteomes" id="UP000675781"/>
    </source>
</evidence>
<dbReference type="AlphaFoldDB" id="A0A941EV69"/>
<protein>
    <recommendedName>
        <fullName evidence="3">histidine kinase</fullName>
        <ecNumber evidence="3">2.7.13.3</ecNumber>
    </recommendedName>
</protein>
<evidence type="ECO:0000256" key="6">
    <source>
        <dbReference type="ARBA" id="ARBA00022692"/>
    </source>
</evidence>
<gene>
    <name evidence="13" type="ORF">KDL01_31650</name>
</gene>
<accession>A0A941EV69</accession>
<dbReference type="PANTHER" id="PTHR45436">
    <property type="entry name" value="SENSOR HISTIDINE KINASE YKOH"/>
    <property type="match status" value="1"/>
</dbReference>
<dbReference type="Gene3D" id="6.10.340.10">
    <property type="match status" value="1"/>
</dbReference>
<sequence length="865" mass="91477">MSAFRVEASVAVRAEGGAGRAHRTGGGRLEAVPFRRKLDILVAAPLAGVLLALIPLSWTQFDAARNWTAAAQAMARAEQITMLINALETEQTIALGLQGMSAVPGSASSVSAALTQMRTAAARTDQAAAQLNAQVGPQPGSSLSQALSEEKWLATLPNGARAVAMHPSVGNSGLVQTSYDTAINDLYSAIGMDALAANGGTAAFDEAELDFLYMTDLTEHEREIGLLAMTDNADQAQQAGQLQQGTGADAASLDWADLSIVEREYGFSQNEGARFQGLATGTDASLYDQVVGADDAQYIDGVERDMESLLSHSDPGFNVDEVLLTDQFGDSGSLGLWQASVAVARDRAQMEAQVSTDVVASARHEAHLEEWYAAGLLAAAALMLLLLVVLEIRVRRSLVLPMLRLTRAARQIADVTRADLERVADEDDGGEPGAAPVFETIPALSRDELGDLAEAFNRVQDTASRVLERQMAVRHNTAEMFGNVGRRIHNLTGRQLSLIDAAEREETDPSVLERLYRIDHLAVRLQRGADSLMLLSGETEPGLADAPLRLTDVVRSAVGRVEGYQRVVLSAEGDVTVSPAAVGDLTLIVAELVENAVSFSPATSSVDIAVRPVGATAVVEIVDHGVGMTAARLAEENARLVRRERLDLAPSKVLGLFVVGRLARRSGIGVRLNATSGGGVTVRLDIGPDLLAFDAPEPPLRRRGPTRGAPPVAPALPEQRATAEQNASVATQELRAPDVRREPEAEPGVLPVRRPRPAPDDAPVPAVVPELLPRRRTAQLPASAEGSAPDAVLTALPRRTRANAALRDEPAPSASAATAPAHVLDAEAARAAVEEFEAGVEEALRVSAQNLSPLRASDEPEGLRP</sequence>
<dbReference type="PANTHER" id="PTHR45436:SF5">
    <property type="entry name" value="SENSOR HISTIDINE KINASE TRCS"/>
    <property type="match status" value="1"/>
</dbReference>
<feature type="compositionally biased region" description="Basic and acidic residues" evidence="10">
    <location>
        <begin position="735"/>
        <end position="744"/>
    </location>
</feature>
<dbReference type="GO" id="GO:0005886">
    <property type="term" value="C:plasma membrane"/>
    <property type="evidence" value="ECO:0007669"/>
    <property type="project" value="TreeGrafter"/>
</dbReference>
<dbReference type="EC" id="2.7.13.3" evidence="3"/>
<dbReference type="GO" id="GO:0004673">
    <property type="term" value="F:protein histidine kinase activity"/>
    <property type="evidence" value="ECO:0007669"/>
    <property type="project" value="UniProtKB-EC"/>
</dbReference>
<keyword evidence="9" id="KW-0902">Two-component regulatory system</keyword>
<comment type="caution">
    <text evidence="13">The sequence shown here is derived from an EMBL/GenBank/DDBJ whole genome shotgun (WGS) entry which is preliminary data.</text>
</comment>
<keyword evidence="8 11" id="KW-1133">Transmembrane helix</keyword>
<proteinExistence type="predicted"/>
<evidence type="ECO:0000256" key="8">
    <source>
        <dbReference type="ARBA" id="ARBA00022989"/>
    </source>
</evidence>
<feature type="region of interest" description="Disordered" evidence="10">
    <location>
        <begin position="846"/>
        <end position="865"/>
    </location>
</feature>
<keyword evidence="7" id="KW-0418">Kinase</keyword>
<evidence type="ECO:0000256" key="7">
    <source>
        <dbReference type="ARBA" id="ARBA00022777"/>
    </source>
</evidence>
<evidence type="ECO:0000256" key="5">
    <source>
        <dbReference type="ARBA" id="ARBA00022679"/>
    </source>
</evidence>
<feature type="compositionally biased region" description="Polar residues" evidence="10">
    <location>
        <begin position="722"/>
        <end position="731"/>
    </location>
</feature>
<dbReference type="InterPro" id="IPR036890">
    <property type="entry name" value="HATPase_C_sf"/>
</dbReference>
<keyword evidence="4" id="KW-0597">Phosphoprotein</keyword>
<evidence type="ECO:0000256" key="10">
    <source>
        <dbReference type="SAM" id="MobiDB-lite"/>
    </source>
</evidence>
<feature type="region of interest" description="Disordered" evidence="10">
    <location>
        <begin position="696"/>
        <end position="765"/>
    </location>
</feature>
<evidence type="ECO:0000256" key="2">
    <source>
        <dbReference type="ARBA" id="ARBA00004370"/>
    </source>
</evidence>
<evidence type="ECO:0000256" key="9">
    <source>
        <dbReference type="ARBA" id="ARBA00023012"/>
    </source>
</evidence>
<comment type="subcellular location">
    <subcellularLocation>
        <location evidence="2">Membrane</location>
    </subcellularLocation>
</comment>
<dbReference type="Pfam" id="PF00672">
    <property type="entry name" value="HAMP"/>
    <property type="match status" value="1"/>
</dbReference>
<name>A0A941EV69_9ACTN</name>
<dbReference type="InterPro" id="IPR003660">
    <property type="entry name" value="HAMP_dom"/>
</dbReference>
<evidence type="ECO:0000259" key="12">
    <source>
        <dbReference type="PROSITE" id="PS50885"/>
    </source>
</evidence>
<feature type="transmembrane region" description="Helical" evidence="11">
    <location>
        <begin position="38"/>
        <end position="58"/>
    </location>
</feature>
<keyword evidence="5" id="KW-0808">Transferase</keyword>
<organism evidence="13 14">
    <name type="scientific">Actinospica durhamensis</name>
    <dbReference type="NCBI Taxonomy" id="1508375"/>
    <lineage>
        <taxon>Bacteria</taxon>
        <taxon>Bacillati</taxon>
        <taxon>Actinomycetota</taxon>
        <taxon>Actinomycetes</taxon>
        <taxon>Catenulisporales</taxon>
        <taxon>Actinospicaceae</taxon>
        <taxon>Actinospica</taxon>
    </lineage>
</organism>
<evidence type="ECO:0000256" key="1">
    <source>
        <dbReference type="ARBA" id="ARBA00000085"/>
    </source>
</evidence>
<dbReference type="SMART" id="SM00387">
    <property type="entry name" value="HATPase_c"/>
    <property type="match status" value="1"/>
</dbReference>
<dbReference type="InterPro" id="IPR050428">
    <property type="entry name" value="TCS_sensor_his_kinase"/>
</dbReference>